<dbReference type="PANTHER" id="PTHR43148">
    <property type="entry name" value="GLYCERALDEHYDE-3-PHOSPHATE DEHYDROGENASE 2"/>
    <property type="match status" value="1"/>
</dbReference>
<dbReference type="FunFam" id="3.40.50.720:FF:000001">
    <property type="entry name" value="Glyceraldehyde-3-phosphate dehydrogenase"/>
    <property type="match status" value="1"/>
</dbReference>
<feature type="domain" description="Glyceraldehyde 3-phosphate dehydrogenase NAD(P) binding" evidence="3">
    <location>
        <begin position="2"/>
        <end position="107"/>
    </location>
</feature>
<reference evidence="4 5" key="1">
    <citation type="submission" date="2018-12" db="EMBL/GenBank/DDBJ databases">
        <authorList>
            <consortium name="Pathogen Informatics"/>
        </authorList>
    </citation>
    <scope>NUCLEOTIDE SEQUENCE [LARGE SCALE GENOMIC DNA]</scope>
    <source>
        <strain evidence="4 5">NCTC13098</strain>
    </source>
</reference>
<evidence type="ECO:0000256" key="2">
    <source>
        <dbReference type="ARBA" id="ARBA00023002"/>
    </source>
</evidence>
<evidence type="ECO:0000256" key="1">
    <source>
        <dbReference type="ARBA" id="ARBA00011881"/>
    </source>
</evidence>
<keyword evidence="2 4" id="KW-0560">Oxidoreductase</keyword>
<name>A0A3P8KE56_RAOTE</name>
<sequence>MVKVGINGFGRIGRNVLRAALGNQDIQIVAINDLTDSKTLAHLLKYDSLLGKLDADVTAGEGQLVVDGKPITVFSERDPANIPWRQSEVDIVIEATGFFTDRDKSGSTHP</sequence>
<dbReference type="GO" id="GO:0051287">
    <property type="term" value="F:NAD binding"/>
    <property type="evidence" value="ECO:0007669"/>
    <property type="project" value="InterPro"/>
</dbReference>
<dbReference type="Proteomes" id="UP000274346">
    <property type="component" value="Chromosome"/>
</dbReference>
<proteinExistence type="predicted"/>
<evidence type="ECO:0000259" key="3">
    <source>
        <dbReference type="SMART" id="SM00846"/>
    </source>
</evidence>
<dbReference type="AlphaFoldDB" id="A0A3P8KE56"/>
<dbReference type="KEGG" id="rtg:NCTC13098_03511"/>
<gene>
    <name evidence="4" type="primary">gap_2</name>
    <name evidence="4" type="ORF">NCTC13098_03511</name>
</gene>
<dbReference type="CDD" id="cd05214">
    <property type="entry name" value="GAPDH_I_N"/>
    <property type="match status" value="1"/>
</dbReference>
<dbReference type="SUPFAM" id="SSF51735">
    <property type="entry name" value="NAD(P)-binding Rossmann-fold domains"/>
    <property type="match status" value="1"/>
</dbReference>
<dbReference type="Pfam" id="PF00044">
    <property type="entry name" value="Gp_dh_N"/>
    <property type="match status" value="1"/>
</dbReference>
<dbReference type="EMBL" id="LR131271">
    <property type="protein sequence ID" value="VDR27145.1"/>
    <property type="molecule type" value="Genomic_DNA"/>
</dbReference>
<dbReference type="InterPro" id="IPR020828">
    <property type="entry name" value="GlycerAld_3-P_DH_NAD(P)-bd"/>
</dbReference>
<protein>
    <submittedName>
        <fullName evidence="4">Glyceraldehyde-3-phosphate dehydrogenase</fullName>
        <ecNumber evidence="4">1.2.1.12</ecNumber>
    </submittedName>
</protein>
<comment type="subunit">
    <text evidence="1">Homotetramer.</text>
</comment>
<dbReference type="InterPro" id="IPR020831">
    <property type="entry name" value="GlycerAld/Erythrose_P_DH"/>
</dbReference>
<dbReference type="Gene3D" id="3.40.50.720">
    <property type="entry name" value="NAD(P)-binding Rossmann-like Domain"/>
    <property type="match status" value="1"/>
</dbReference>
<evidence type="ECO:0000313" key="5">
    <source>
        <dbReference type="Proteomes" id="UP000274346"/>
    </source>
</evidence>
<dbReference type="GO" id="GO:0004365">
    <property type="term" value="F:glyceraldehyde-3-phosphate dehydrogenase (NAD+) (phosphorylating) activity"/>
    <property type="evidence" value="ECO:0007669"/>
    <property type="project" value="UniProtKB-EC"/>
</dbReference>
<evidence type="ECO:0000313" key="4">
    <source>
        <dbReference type="EMBL" id="VDR27145.1"/>
    </source>
</evidence>
<dbReference type="SMART" id="SM00846">
    <property type="entry name" value="Gp_dh_N"/>
    <property type="match status" value="1"/>
</dbReference>
<dbReference type="EC" id="1.2.1.12" evidence="4"/>
<accession>A0A3P8KE56</accession>
<dbReference type="GO" id="GO:0072524">
    <property type="term" value="P:pyridine-containing compound metabolic process"/>
    <property type="evidence" value="ECO:0007669"/>
    <property type="project" value="UniProtKB-ARBA"/>
</dbReference>
<organism evidence="4 5">
    <name type="scientific">Raoultella terrigena</name>
    <name type="common">Klebsiella terrigena</name>
    <dbReference type="NCBI Taxonomy" id="577"/>
    <lineage>
        <taxon>Bacteria</taxon>
        <taxon>Pseudomonadati</taxon>
        <taxon>Pseudomonadota</taxon>
        <taxon>Gammaproteobacteria</taxon>
        <taxon>Enterobacterales</taxon>
        <taxon>Enterobacteriaceae</taxon>
        <taxon>Klebsiella/Raoultella group</taxon>
        <taxon>Raoultella</taxon>
    </lineage>
</organism>
<dbReference type="InterPro" id="IPR036291">
    <property type="entry name" value="NAD(P)-bd_dom_sf"/>
</dbReference>